<sequence length="594" mass="65508">MSLSPLSPIQAEVAAHQSPAQTLQDDALDRSRNAQPLEICLFHAFIERLRESRDPRPIPDSPWTVIFKKLTGRGDSVVYPNAPIPTATSINSPGEEELKVATPVDEKAEADSSSPALQPPSDLDILNQKETAYRLLRVAPWQVVFFLVTTDVLGPVSAPMAFAELGYGPGVLVYSFFFILAFASGQILWRMYLHLDSELYPITCYADIGERTFGPFVRHLFNLLQSLQLLFNVAVLIVGNGQALAAIINYKFCYVGLNVLWAVAGALVGQVKRLRSFAPFTTINIFLSLTGMGIVLAGIATYPPIPQMSGHLDLSEPIIRSGWVPEYTVGWYSQVGGVQLAVFAYGGAMIFPEFLAEMRRPNDFWKAAFFSQFLCYSLYMFFGLLVYSYQGQYTSILPSLNFANAPLQLAANVIGLVATGIAGVLYANIGVKVFYQNVLREYFNAPALTTRHGSVIWSITMSLYWAFAWVVGSAVPNLNALVTLIGAACILQFTYTFPPILLLGFWVQKDAIVEDRPWQPGQLAWSNRVDTWRDVSRWKRGFAPYWYAKVGFIVVFLAALSLAGLGIYAGVEIAIQAFDASATTSFSCRAPGQP</sequence>
<comment type="similarity">
    <text evidence="2">Belongs to the amino acid/polyamine transporter 2 family.</text>
</comment>
<dbReference type="RefSeq" id="XP_062630290.1">
    <property type="nucleotide sequence ID" value="XM_062774306.1"/>
</dbReference>
<feature type="transmembrane region" description="Helical" evidence="7">
    <location>
        <begin position="254"/>
        <end position="271"/>
    </location>
</feature>
<evidence type="ECO:0000313" key="9">
    <source>
        <dbReference type="EMBL" id="WOO84264.1"/>
    </source>
</evidence>
<dbReference type="GO" id="GO:0015179">
    <property type="term" value="F:L-amino acid transmembrane transporter activity"/>
    <property type="evidence" value="ECO:0007669"/>
    <property type="project" value="TreeGrafter"/>
</dbReference>
<dbReference type="AlphaFoldDB" id="A0AAF0YHW6"/>
<comment type="subcellular location">
    <subcellularLocation>
        <location evidence="1">Membrane</location>
        <topology evidence="1">Multi-pass membrane protein</topology>
    </subcellularLocation>
</comment>
<organism evidence="9 10">
    <name type="scientific">Vanrija pseudolonga</name>
    <dbReference type="NCBI Taxonomy" id="143232"/>
    <lineage>
        <taxon>Eukaryota</taxon>
        <taxon>Fungi</taxon>
        <taxon>Dikarya</taxon>
        <taxon>Basidiomycota</taxon>
        <taxon>Agaricomycotina</taxon>
        <taxon>Tremellomycetes</taxon>
        <taxon>Trichosporonales</taxon>
        <taxon>Trichosporonaceae</taxon>
        <taxon>Vanrija</taxon>
    </lineage>
</organism>
<feature type="transmembrane region" description="Helical" evidence="7">
    <location>
        <begin position="546"/>
        <end position="571"/>
    </location>
</feature>
<evidence type="ECO:0000256" key="6">
    <source>
        <dbReference type="SAM" id="MobiDB-lite"/>
    </source>
</evidence>
<dbReference type="GO" id="GO:0016020">
    <property type="term" value="C:membrane"/>
    <property type="evidence" value="ECO:0007669"/>
    <property type="project" value="UniProtKB-SubCell"/>
</dbReference>
<dbReference type="PANTHER" id="PTHR22950:SF461">
    <property type="entry name" value="AMINO ACID TRANSPORTER TRANSMEMBRANE DOMAIN-CONTAINING PROTEIN"/>
    <property type="match status" value="1"/>
</dbReference>
<feature type="transmembrane region" description="Helical" evidence="7">
    <location>
        <begin position="455"/>
        <end position="475"/>
    </location>
</feature>
<dbReference type="EMBL" id="CP086718">
    <property type="protein sequence ID" value="WOO84264.1"/>
    <property type="molecule type" value="Genomic_DNA"/>
</dbReference>
<evidence type="ECO:0000256" key="3">
    <source>
        <dbReference type="ARBA" id="ARBA00022692"/>
    </source>
</evidence>
<feature type="transmembrane region" description="Helical" evidence="7">
    <location>
        <begin position="481"/>
        <end position="507"/>
    </location>
</feature>
<feature type="region of interest" description="Disordered" evidence="6">
    <location>
        <begin position="1"/>
        <end position="26"/>
    </location>
</feature>
<feature type="transmembrane region" description="Helical" evidence="7">
    <location>
        <begin position="409"/>
        <end position="435"/>
    </location>
</feature>
<feature type="transmembrane region" description="Helical" evidence="7">
    <location>
        <begin position="331"/>
        <end position="355"/>
    </location>
</feature>
<name>A0AAF0YHW6_9TREE</name>
<feature type="transmembrane region" description="Helical" evidence="7">
    <location>
        <begin position="283"/>
        <end position="305"/>
    </location>
</feature>
<evidence type="ECO:0000256" key="7">
    <source>
        <dbReference type="SAM" id="Phobius"/>
    </source>
</evidence>
<keyword evidence="4 7" id="KW-1133">Transmembrane helix</keyword>
<protein>
    <submittedName>
        <fullName evidence="9">N amino acid transport system protein</fullName>
    </submittedName>
</protein>
<evidence type="ECO:0000313" key="10">
    <source>
        <dbReference type="Proteomes" id="UP000827549"/>
    </source>
</evidence>
<dbReference type="Proteomes" id="UP000827549">
    <property type="component" value="Chromosome 5"/>
</dbReference>
<accession>A0AAF0YHW6</accession>
<keyword evidence="10" id="KW-1185">Reference proteome</keyword>
<keyword evidence="5 7" id="KW-0472">Membrane</keyword>
<dbReference type="PANTHER" id="PTHR22950">
    <property type="entry name" value="AMINO ACID TRANSPORTER"/>
    <property type="match status" value="1"/>
</dbReference>
<evidence type="ECO:0000256" key="1">
    <source>
        <dbReference type="ARBA" id="ARBA00004141"/>
    </source>
</evidence>
<feature type="domain" description="Amino acid transporter transmembrane" evidence="8">
    <location>
        <begin position="141"/>
        <end position="501"/>
    </location>
</feature>
<feature type="transmembrane region" description="Helical" evidence="7">
    <location>
        <begin position="171"/>
        <end position="189"/>
    </location>
</feature>
<gene>
    <name evidence="9" type="primary">mtr_23</name>
    <name evidence="9" type="ORF">LOC62_05G007784</name>
</gene>
<proteinExistence type="inferred from homology"/>
<evidence type="ECO:0000256" key="4">
    <source>
        <dbReference type="ARBA" id="ARBA00022989"/>
    </source>
</evidence>
<dbReference type="GeneID" id="87810955"/>
<dbReference type="InterPro" id="IPR013057">
    <property type="entry name" value="AA_transpt_TM"/>
</dbReference>
<evidence type="ECO:0000256" key="2">
    <source>
        <dbReference type="ARBA" id="ARBA00008066"/>
    </source>
</evidence>
<evidence type="ECO:0000259" key="8">
    <source>
        <dbReference type="Pfam" id="PF01490"/>
    </source>
</evidence>
<feature type="transmembrane region" description="Helical" evidence="7">
    <location>
        <begin position="229"/>
        <end position="248"/>
    </location>
</feature>
<feature type="transmembrane region" description="Helical" evidence="7">
    <location>
        <begin position="367"/>
        <end position="389"/>
    </location>
</feature>
<evidence type="ECO:0000256" key="5">
    <source>
        <dbReference type="ARBA" id="ARBA00023136"/>
    </source>
</evidence>
<reference evidence="9" key="1">
    <citation type="submission" date="2023-10" db="EMBL/GenBank/DDBJ databases">
        <authorList>
            <person name="Noh H."/>
        </authorList>
    </citation>
    <scope>NUCLEOTIDE SEQUENCE</scope>
    <source>
        <strain evidence="9">DUCC4014</strain>
    </source>
</reference>
<dbReference type="Pfam" id="PF01490">
    <property type="entry name" value="Aa_trans"/>
    <property type="match status" value="1"/>
</dbReference>
<keyword evidence="3 7" id="KW-0812">Transmembrane</keyword>